<dbReference type="EMBL" id="CP001140">
    <property type="protein sequence ID" value="ACL10712.1"/>
    <property type="molecule type" value="Genomic_DNA"/>
</dbReference>
<dbReference type="CDD" id="cd00609">
    <property type="entry name" value="AAT_like"/>
    <property type="match status" value="1"/>
</dbReference>
<dbReference type="GeneID" id="7170639"/>
<evidence type="ECO:0000313" key="9">
    <source>
        <dbReference type="Proteomes" id="UP000006903"/>
    </source>
</evidence>
<sequence>MIDYSRFISKVASNIKASEIRELLAIIRGRKDVISFAGGIPDPALFPRKELAKIAGIVIEKYGDDALQYSETKGIIEVRETLSDFLARKREIHADAEDIIITSGSQSALDIVSRALIDPGDIVITESPSYLAALGAFKMNGAKLIGVKIDENGMRTELLEEKLKQLGDDVKKVKFIYVIPVGQNPAGTTMNKERKKHLLEIASKYDLLILEDDPYSYIIYEEGAETASLKSLDKEGRVMYMSTVSKILAPGLRIGWIVAEKELIRRFEIVKQYVDLHSPTLNQFIVAEAIKTGLIDDVVQKAIPYYKAKRNTMLEAIKENFPDYVWYSKPIGGLFVFAYVYKNGFNAGMLLEKAVKQYKVAYVPGGSFHPEGDGVNSMRLNFSYPTHEQIREGIARLAKLIRES</sequence>
<evidence type="ECO:0000256" key="5">
    <source>
        <dbReference type="ARBA" id="ARBA00022679"/>
    </source>
</evidence>
<dbReference type="Gene3D" id="3.90.1150.10">
    <property type="entry name" value="Aspartate Aminotransferase, domain 1"/>
    <property type="match status" value="1"/>
</dbReference>
<evidence type="ECO:0000256" key="6">
    <source>
        <dbReference type="ARBA" id="ARBA00022898"/>
    </source>
</evidence>
<dbReference type="RefSeq" id="WP_012608054.1">
    <property type="nucleotide sequence ID" value="NC_011766.1"/>
</dbReference>
<dbReference type="InterPro" id="IPR015421">
    <property type="entry name" value="PyrdxlP-dep_Trfase_major"/>
</dbReference>
<dbReference type="HOGENOM" id="CLU_017584_0_6_2"/>
<dbReference type="SUPFAM" id="SSF53383">
    <property type="entry name" value="PLP-dependent transferases"/>
    <property type="match status" value="1"/>
</dbReference>
<dbReference type="AlphaFoldDB" id="B8D3N1"/>
<comment type="similarity">
    <text evidence="2">Belongs to the class-I pyridoxal-phosphate-dependent aminotransferase family.</text>
</comment>
<dbReference type="FunFam" id="3.40.640.10:FF:000053">
    <property type="entry name" value="Aminotransferase, class I"/>
    <property type="match status" value="1"/>
</dbReference>
<comment type="cofactor">
    <cofactor evidence="1">
        <name>pyridoxal 5'-phosphate</name>
        <dbReference type="ChEBI" id="CHEBI:597326"/>
    </cofactor>
</comment>
<evidence type="ECO:0000313" key="8">
    <source>
        <dbReference type="EMBL" id="ACL10712.1"/>
    </source>
</evidence>
<dbReference type="Pfam" id="PF00155">
    <property type="entry name" value="Aminotran_1_2"/>
    <property type="match status" value="1"/>
</dbReference>
<dbReference type="KEGG" id="dka:DKAM_0386"/>
<dbReference type="InterPro" id="IPR015422">
    <property type="entry name" value="PyrdxlP-dep_Trfase_small"/>
</dbReference>
<feature type="domain" description="Aminotransferase class I/classII large" evidence="7">
    <location>
        <begin position="61"/>
        <end position="397"/>
    </location>
</feature>
<comment type="subunit">
    <text evidence="3">Homodimer.</text>
</comment>
<evidence type="ECO:0000256" key="2">
    <source>
        <dbReference type="ARBA" id="ARBA00007441"/>
    </source>
</evidence>
<dbReference type="InterPro" id="IPR015424">
    <property type="entry name" value="PyrdxlP-dep_Trfase"/>
</dbReference>
<dbReference type="STRING" id="490899.DKAM_0386"/>
<dbReference type="GO" id="GO:0008483">
    <property type="term" value="F:transaminase activity"/>
    <property type="evidence" value="ECO:0007669"/>
    <property type="project" value="UniProtKB-KW"/>
</dbReference>
<dbReference type="GO" id="GO:1901605">
    <property type="term" value="P:alpha-amino acid metabolic process"/>
    <property type="evidence" value="ECO:0007669"/>
    <property type="project" value="TreeGrafter"/>
</dbReference>
<dbReference type="InterPro" id="IPR050859">
    <property type="entry name" value="Class-I_PLP-dep_aminotransf"/>
</dbReference>
<proteinExistence type="inferred from homology"/>
<dbReference type="InterPro" id="IPR004839">
    <property type="entry name" value="Aminotransferase_I/II_large"/>
</dbReference>
<dbReference type="PANTHER" id="PTHR42790">
    <property type="entry name" value="AMINOTRANSFERASE"/>
    <property type="match status" value="1"/>
</dbReference>
<dbReference type="Proteomes" id="UP000006903">
    <property type="component" value="Chromosome"/>
</dbReference>
<accession>B8D3N1</accession>
<evidence type="ECO:0000256" key="4">
    <source>
        <dbReference type="ARBA" id="ARBA00022576"/>
    </source>
</evidence>
<name>B8D3N1_DESA1</name>
<gene>
    <name evidence="8" type="ordered locus">DKAM_0386</name>
</gene>
<dbReference type="GO" id="GO:0030170">
    <property type="term" value="F:pyridoxal phosphate binding"/>
    <property type="evidence" value="ECO:0007669"/>
    <property type="project" value="InterPro"/>
</dbReference>
<dbReference type="eggNOG" id="arCOG00492">
    <property type="taxonomic scope" value="Archaea"/>
</dbReference>
<keyword evidence="6" id="KW-0663">Pyridoxal phosphate</keyword>
<organism evidence="8 9">
    <name type="scientific">Desulfurococcus amylolyticus (strain DSM 18924 / JCM 16383 / VKM B-2413 / 1221n)</name>
    <name type="common">Desulfurococcus kamchatkensis</name>
    <dbReference type="NCBI Taxonomy" id="490899"/>
    <lineage>
        <taxon>Archaea</taxon>
        <taxon>Thermoproteota</taxon>
        <taxon>Thermoprotei</taxon>
        <taxon>Desulfurococcales</taxon>
        <taxon>Desulfurococcaceae</taxon>
        <taxon>Desulfurococcus</taxon>
    </lineage>
</organism>
<evidence type="ECO:0000259" key="7">
    <source>
        <dbReference type="Pfam" id="PF00155"/>
    </source>
</evidence>
<reference evidence="8 9" key="1">
    <citation type="journal article" date="2009" name="J. Bacteriol.">
        <title>Complete genome sequence of the anaerobic, protein-degrading hyperthermophilic crenarchaeon Desulfurococcus kamchatkensis.</title>
        <authorList>
            <person name="Ravin N.V."/>
            <person name="Mardanov A.V."/>
            <person name="Beletsky A.V."/>
            <person name="Kublanov I.V."/>
            <person name="Kolganova T.V."/>
            <person name="Lebedinsky A.V."/>
            <person name="Chernyh N.A."/>
            <person name="Bonch-Osmolovskaya E.A."/>
            <person name="Skryabin K.G."/>
        </authorList>
    </citation>
    <scope>NUCLEOTIDE SEQUENCE [LARGE SCALE GENOMIC DNA]</scope>
    <source>
        <strain evidence="9">DSM 18924 / JCM 16383 / VKM B-2413 / 1221n</strain>
    </source>
</reference>
<keyword evidence="4 8" id="KW-0032">Aminotransferase</keyword>
<protein>
    <submittedName>
        <fullName evidence="8">Putative multiple substrate aminotransferase</fullName>
    </submittedName>
</protein>
<keyword evidence="5 8" id="KW-0808">Transferase</keyword>
<evidence type="ECO:0000256" key="3">
    <source>
        <dbReference type="ARBA" id="ARBA00011738"/>
    </source>
</evidence>
<evidence type="ECO:0000256" key="1">
    <source>
        <dbReference type="ARBA" id="ARBA00001933"/>
    </source>
</evidence>
<dbReference type="Gene3D" id="3.40.640.10">
    <property type="entry name" value="Type I PLP-dependent aspartate aminotransferase-like (Major domain)"/>
    <property type="match status" value="1"/>
</dbReference>
<dbReference type="PANTHER" id="PTHR42790:SF19">
    <property type="entry name" value="KYNURENINE_ALPHA-AMINOADIPATE AMINOTRANSFERASE, MITOCHONDRIAL"/>
    <property type="match status" value="1"/>
</dbReference>